<dbReference type="InterPro" id="IPR006599">
    <property type="entry name" value="CARP_motif"/>
</dbReference>
<name>A0A8I7BBK8_HORVV</name>
<dbReference type="PANTHER" id="PTHR10652">
    <property type="entry name" value="ADENYLYL CYCLASE-ASSOCIATED PROTEIN"/>
    <property type="match status" value="1"/>
</dbReference>
<feature type="domain" description="C-CAP/cofactor C-like" evidence="4">
    <location>
        <begin position="400"/>
        <end position="537"/>
    </location>
</feature>
<evidence type="ECO:0000256" key="1">
    <source>
        <dbReference type="ARBA" id="ARBA00007659"/>
    </source>
</evidence>
<dbReference type="FunFam" id="1.25.40.330:FF:000001">
    <property type="entry name" value="Adenylyl cyclase-associated protein"/>
    <property type="match status" value="1"/>
</dbReference>
<comment type="similarity">
    <text evidence="1 2">Belongs to the CAP family.</text>
</comment>
<dbReference type="PROSITE" id="PS51329">
    <property type="entry name" value="C_CAP_COFACTOR_C"/>
    <property type="match status" value="1"/>
</dbReference>
<dbReference type="Gene3D" id="1.25.40.330">
    <property type="entry name" value="Adenylate cyclase-associated CAP, N-terminal domain"/>
    <property type="match status" value="1"/>
</dbReference>
<dbReference type="InterPro" id="IPR016098">
    <property type="entry name" value="CAP/MinC_C"/>
</dbReference>
<dbReference type="SMR" id="A0A8I7BBK8"/>
<evidence type="ECO:0000256" key="2">
    <source>
        <dbReference type="RuleBase" id="RU000647"/>
    </source>
</evidence>
<reference evidence="6" key="1">
    <citation type="journal article" date="2012" name="Nature">
        <title>A physical, genetic and functional sequence assembly of the barley genome.</title>
        <authorList>
            <consortium name="The International Barley Genome Sequencing Consortium"/>
            <person name="Mayer K.F."/>
            <person name="Waugh R."/>
            <person name="Brown J.W."/>
            <person name="Schulman A."/>
            <person name="Langridge P."/>
            <person name="Platzer M."/>
            <person name="Fincher G.B."/>
            <person name="Muehlbauer G.J."/>
            <person name="Sato K."/>
            <person name="Close T.J."/>
            <person name="Wise R.P."/>
            <person name="Stein N."/>
        </authorList>
    </citation>
    <scope>NUCLEOTIDE SEQUENCE [LARGE SCALE GENOMIC DNA]</scope>
    <source>
        <strain evidence="6">cv. Morex</strain>
    </source>
</reference>
<dbReference type="Proteomes" id="UP000011116">
    <property type="component" value="Chromosome 4H"/>
</dbReference>
<evidence type="ECO:0000313" key="5">
    <source>
        <dbReference type="EnsemblPlants" id="HORVU.MOREX.r3.4HG0338300.1"/>
    </source>
</evidence>
<dbReference type="AlphaFoldDB" id="A0A8I7BBK8"/>
<dbReference type="Pfam" id="PF21938">
    <property type="entry name" value="CAP_N"/>
    <property type="match status" value="1"/>
</dbReference>
<dbReference type="Gramene" id="HORVU.MOREX.r2.4HG0282210.1">
    <property type="protein sequence ID" value="HORVU.MOREX.r2.4HG0282210.1"/>
    <property type="gene ID" value="HORVU.MOREX.r2.4HG0282210"/>
</dbReference>
<dbReference type="PANTHER" id="PTHR10652:SF0">
    <property type="entry name" value="ADENYLYL CYCLASE-ASSOCIATED PROTEIN"/>
    <property type="match status" value="1"/>
</dbReference>
<reference evidence="5" key="3">
    <citation type="submission" date="2022-01" db="UniProtKB">
        <authorList>
            <consortium name="EnsemblPlants"/>
        </authorList>
    </citation>
    <scope>IDENTIFICATION</scope>
    <source>
        <strain evidence="5">subsp. vulgare</strain>
    </source>
</reference>
<evidence type="ECO:0000313" key="6">
    <source>
        <dbReference type="Proteomes" id="UP000011116"/>
    </source>
</evidence>
<accession>A0A8I7BBK8</accession>
<keyword evidence="6" id="KW-1185">Reference proteome</keyword>
<dbReference type="SUPFAM" id="SSF69340">
    <property type="entry name" value="C-terminal domain of adenylylcyclase associated protein"/>
    <property type="match status" value="1"/>
</dbReference>
<dbReference type="GO" id="GO:0003779">
    <property type="term" value="F:actin binding"/>
    <property type="evidence" value="ECO:0000318"/>
    <property type="project" value="GO_Central"/>
</dbReference>
<reference evidence="5" key="2">
    <citation type="submission" date="2020-10" db="EMBL/GenBank/DDBJ databases">
        <authorList>
            <person name="Scholz U."/>
            <person name="Mascher M."/>
            <person name="Fiebig A."/>
        </authorList>
    </citation>
    <scope>NUCLEOTIDE SEQUENCE [LARGE SCALE GENOMIC DNA]</scope>
    <source>
        <strain evidence="5">cv. Morex</strain>
    </source>
</reference>
<feature type="compositionally biased region" description="Low complexity" evidence="3">
    <location>
        <begin position="299"/>
        <end position="311"/>
    </location>
</feature>
<dbReference type="Gramene" id="HORVU.MOREX.r3.4HG0338300.1">
    <property type="protein sequence ID" value="HORVU.MOREX.r3.4HG0338300.1"/>
    <property type="gene ID" value="HORVU.MOREX.r3.4HG0338300"/>
</dbReference>
<proteinExistence type="inferred from homology"/>
<feature type="compositionally biased region" description="Basic and acidic residues" evidence="3">
    <location>
        <begin position="360"/>
        <end position="372"/>
    </location>
</feature>
<dbReference type="InterPro" id="IPR017901">
    <property type="entry name" value="C-CAP_CF_C-like"/>
</dbReference>
<dbReference type="GO" id="GO:0019933">
    <property type="term" value="P:cAMP-mediated signaling"/>
    <property type="evidence" value="ECO:0000318"/>
    <property type="project" value="GO_Central"/>
</dbReference>
<feature type="region of interest" description="Disordered" evidence="3">
    <location>
        <begin position="299"/>
        <end position="400"/>
    </location>
</feature>
<dbReference type="PROSITE" id="PS01088">
    <property type="entry name" value="CAP_1"/>
    <property type="match status" value="1"/>
</dbReference>
<dbReference type="InterPro" id="IPR053950">
    <property type="entry name" value="CAP_N"/>
</dbReference>
<dbReference type="SMART" id="SM00673">
    <property type="entry name" value="CARP"/>
    <property type="match status" value="2"/>
</dbReference>
<evidence type="ECO:0000259" key="4">
    <source>
        <dbReference type="PROSITE" id="PS51329"/>
    </source>
</evidence>
<dbReference type="SUPFAM" id="SSF101278">
    <property type="entry name" value="N-terminal domain of adenylylcyclase associated protein, CAP"/>
    <property type="match status" value="1"/>
</dbReference>
<sequence length="560" mass="60580">MVESVVLQNWGIIQCRSISQSHVYVFPVATEKKESRSRSRRIHQNRNQLEKRRHRDASAHARTHHRRTTGPIRSPSPRLAMEKALVERLEAAVARLEAVAASGASASRDLGGALAASDPSILAYDDFVADAFGRLNAAAEKIGGKVLEATSVLAEAFAIAKDLLVQAKQHPKPASMANAQDFFKPLNDTIAKATAMTEGRRPDYFNHMKSVADSLAALAWVAFLGKDRGMSFPTAHVEESWQMAEFYNNKVLVEYKNKDADHVEWAKALKELYMPGLRDYVKKYYPLGPVWGPAGCAPPKAAAPTPKAPAAKGPPPPAAPSAPLFSTDKSPKSSQPKQGMSAVFQDISGGKDVTSGLRKVTADMKSKNRADRSGVVNSTAAAPAPEKTSRAGSFAPKTGTPKLELQMGRKWVVENQVGRKDLAINECDSKQSIYVYGCKDSVLQVNGKVNNITVDKCTKFGIVFKDVVAAFEIVNCNGVEVQCQGTAPTISIDNTAGCQLYLNKDSLGASITSAKSSEMNVLVPSDETDGDWVEHPLPQQYIHFFKDGQFTTSPVSHSGA</sequence>
<dbReference type="Gene3D" id="2.160.20.70">
    <property type="match status" value="1"/>
</dbReference>
<dbReference type="InterPro" id="IPR001837">
    <property type="entry name" value="Adenylate_cyclase-assoc_CAP"/>
</dbReference>
<dbReference type="GO" id="GO:0007015">
    <property type="term" value="P:actin filament organization"/>
    <property type="evidence" value="ECO:0000318"/>
    <property type="project" value="GO_Central"/>
</dbReference>
<organism evidence="5 6">
    <name type="scientific">Hordeum vulgare subsp. vulgare</name>
    <name type="common">Domesticated barley</name>
    <dbReference type="NCBI Taxonomy" id="112509"/>
    <lineage>
        <taxon>Eukaryota</taxon>
        <taxon>Viridiplantae</taxon>
        <taxon>Streptophyta</taxon>
        <taxon>Embryophyta</taxon>
        <taxon>Tracheophyta</taxon>
        <taxon>Spermatophyta</taxon>
        <taxon>Magnoliopsida</taxon>
        <taxon>Liliopsida</taxon>
        <taxon>Poales</taxon>
        <taxon>Poaceae</taxon>
        <taxon>BOP clade</taxon>
        <taxon>Pooideae</taxon>
        <taxon>Triticodae</taxon>
        <taxon>Triticeae</taxon>
        <taxon>Hordeinae</taxon>
        <taxon>Hordeum</taxon>
    </lineage>
</organism>
<dbReference type="InterPro" id="IPR013912">
    <property type="entry name" value="Adenylate_cyclase-assoc_CAP_C"/>
</dbReference>
<dbReference type="EnsemblPlants" id="HORVU.MOREX.r3.4HG0338300.1">
    <property type="protein sequence ID" value="HORVU.MOREX.r3.4HG0338300.1"/>
    <property type="gene ID" value="HORVU.MOREX.r3.4HG0338300"/>
</dbReference>
<dbReference type="Pfam" id="PF01213">
    <property type="entry name" value="CAP_N-CM"/>
    <property type="match status" value="1"/>
</dbReference>
<evidence type="ECO:0000256" key="3">
    <source>
        <dbReference type="SAM" id="MobiDB-lite"/>
    </source>
</evidence>
<gene>
    <name evidence="5" type="primary">LOC123447594</name>
</gene>
<dbReference type="Pfam" id="PF08603">
    <property type="entry name" value="CAP_C"/>
    <property type="match status" value="1"/>
</dbReference>
<dbReference type="GO" id="GO:0005737">
    <property type="term" value="C:cytoplasm"/>
    <property type="evidence" value="ECO:0000318"/>
    <property type="project" value="GO_Central"/>
</dbReference>
<dbReference type="InterPro" id="IPR036223">
    <property type="entry name" value="CAP_C_sf"/>
</dbReference>
<protein>
    <recommendedName>
        <fullName evidence="2">Adenylyl cyclase-associated protein</fullName>
    </recommendedName>
</protein>
<feature type="region of interest" description="Disordered" evidence="3">
    <location>
        <begin position="34"/>
        <end position="76"/>
    </location>
</feature>
<dbReference type="GO" id="GO:0008179">
    <property type="term" value="F:adenylate cyclase binding"/>
    <property type="evidence" value="ECO:0000318"/>
    <property type="project" value="GO_Central"/>
</dbReference>
<dbReference type="InterPro" id="IPR036222">
    <property type="entry name" value="CAP_N_sf"/>
</dbReference>
<dbReference type="FunFam" id="2.160.20.70:FF:000006">
    <property type="entry name" value="Adenylyl cyclase-associated protein"/>
    <property type="match status" value="1"/>
</dbReference>
<dbReference type="InterPro" id="IPR013992">
    <property type="entry name" value="Adenylate_cyclase-assoc_CAP_N"/>
</dbReference>
<dbReference type="InterPro" id="IPR018106">
    <property type="entry name" value="CAP_CS_N"/>
</dbReference>
<feature type="compositionally biased region" description="Basic residues" evidence="3">
    <location>
        <begin position="51"/>
        <end position="68"/>
    </location>
</feature>